<evidence type="ECO:0000313" key="1">
    <source>
        <dbReference type="EMBL" id="SCO93521.1"/>
    </source>
</evidence>
<dbReference type="Proteomes" id="UP000219813">
    <property type="component" value="Chromosome 12"/>
</dbReference>
<keyword evidence="2" id="KW-1185">Reference proteome</keyword>
<dbReference type="RefSeq" id="XP_028862808.1">
    <property type="nucleotide sequence ID" value="XM_029006305.1"/>
</dbReference>
<proteinExistence type="predicted"/>
<protein>
    <submittedName>
        <fullName evidence="1">Uncharacterized protein</fullName>
    </submittedName>
</protein>
<evidence type="ECO:0000313" key="2">
    <source>
        <dbReference type="Proteomes" id="UP000219813"/>
    </source>
</evidence>
<dbReference type="GeneID" id="39870103"/>
<organism evidence="1 2">
    <name type="scientific">Plasmodium malariae</name>
    <dbReference type="NCBI Taxonomy" id="5858"/>
    <lineage>
        <taxon>Eukaryota</taxon>
        <taxon>Sar</taxon>
        <taxon>Alveolata</taxon>
        <taxon>Apicomplexa</taxon>
        <taxon>Aconoidasida</taxon>
        <taxon>Haemosporida</taxon>
        <taxon>Plasmodiidae</taxon>
        <taxon>Plasmodium</taxon>
        <taxon>Plasmodium (Plasmodium)</taxon>
    </lineage>
</organism>
<dbReference type="KEGG" id="pmal:PMUG01_12010900"/>
<name>A0A1D3SPY0_PLAMA</name>
<reference evidence="1 2" key="1">
    <citation type="submission" date="2016-06" db="EMBL/GenBank/DDBJ databases">
        <authorList>
            <consortium name="Pathogen Informatics"/>
        </authorList>
    </citation>
    <scope>NUCLEOTIDE SEQUENCE [LARGE SCALE GENOMIC DNA]</scope>
</reference>
<dbReference type="EMBL" id="LT594633">
    <property type="protein sequence ID" value="SCO93521.1"/>
    <property type="molecule type" value="Genomic_DNA"/>
</dbReference>
<accession>A0A1D3SPY0</accession>
<gene>
    <name evidence="1" type="primary">PmUG01_12010900</name>
    <name evidence="1" type="ORF">PMUG01_12010900</name>
</gene>
<sequence length="222" mass="26102">MMTLTNKLTFFFLIFSFSLLIWMFQNVYETKISRKSWNKKKYINNTLGVKVSRLLCIQKKYYQAGTKKRLNSKNSCFNDIKNCDPSDYVAMILNSYDPSVSNEKLVKVYEELKENSMKNEGYIPRAKEIAKFITTLLYYLGIKYKKKLNKKSSHPKQEKYERLFQIISSPKTKNLLRLTIPSLAETKYIFSYSPHLNPSLDEVIFFELLSQANSVYASHNKN</sequence>
<dbReference type="AlphaFoldDB" id="A0A1D3SPY0"/>
<dbReference type="VEuPathDB" id="PlasmoDB:PmUG01_12010900"/>